<evidence type="ECO:0000313" key="2">
    <source>
        <dbReference type="EMBL" id="KAH0761245.1"/>
    </source>
</evidence>
<reference evidence="2 3" key="1">
    <citation type="journal article" date="2021" name="bioRxiv">
        <title>Chromosome-scale and haplotype-resolved genome assembly of a tetraploid potato cultivar.</title>
        <authorList>
            <person name="Sun H."/>
            <person name="Jiao W.-B."/>
            <person name="Krause K."/>
            <person name="Campoy J.A."/>
            <person name="Goel M."/>
            <person name="Folz-Donahue K."/>
            <person name="Kukat C."/>
            <person name="Huettel B."/>
            <person name="Schneeberger K."/>
        </authorList>
    </citation>
    <scope>NUCLEOTIDE SEQUENCE [LARGE SCALE GENOMIC DNA]</scope>
    <source>
        <strain evidence="2">SolTubOtavaFocal</strain>
        <tissue evidence="2">Leaves</tissue>
    </source>
</reference>
<name>A0ABQ7VDV4_SOLTU</name>
<feature type="region of interest" description="Disordered" evidence="1">
    <location>
        <begin position="193"/>
        <end position="215"/>
    </location>
</feature>
<dbReference type="Proteomes" id="UP000826656">
    <property type="component" value="Unassembled WGS sequence"/>
</dbReference>
<sequence>MERPNDEHLPFIRFPDAASWERHHDNRITRFCCNRVFVLHMLEEKPPAFYARLMEFEWAPLTKAPPDGVDIPLNATVINEVLELPDVPNVEFEAKLREMDLEWLKDTIVEPTRRDQVATVGDPKDPPVGQPHGRDLSSGSGGGVCYTGNPINCGGADHLRVEDVLPGGREYHFSTPMRYFLWIPPFHPLLVRQGSTSRSKRRRTGRASSSKATVDSKKDLEAVWKRMGSAYADFTSVPPNTAIEVGILCCQVRQERNRNLTRDRLMIRL</sequence>
<feature type="region of interest" description="Disordered" evidence="1">
    <location>
        <begin position="114"/>
        <end position="141"/>
    </location>
</feature>
<dbReference type="EMBL" id="JAIVGD010000013">
    <property type="protein sequence ID" value="KAH0761245.1"/>
    <property type="molecule type" value="Genomic_DNA"/>
</dbReference>
<proteinExistence type="predicted"/>
<evidence type="ECO:0000313" key="3">
    <source>
        <dbReference type="Proteomes" id="UP000826656"/>
    </source>
</evidence>
<accession>A0ABQ7VDV4</accession>
<gene>
    <name evidence="2" type="ORF">KY290_017318</name>
</gene>
<evidence type="ECO:0008006" key="4">
    <source>
        <dbReference type="Google" id="ProtNLM"/>
    </source>
</evidence>
<keyword evidence="3" id="KW-1185">Reference proteome</keyword>
<comment type="caution">
    <text evidence="2">The sequence shown here is derived from an EMBL/GenBank/DDBJ whole genome shotgun (WGS) entry which is preliminary data.</text>
</comment>
<organism evidence="2 3">
    <name type="scientific">Solanum tuberosum</name>
    <name type="common">Potato</name>
    <dbReference type="NCBI Taxonomy" id="4113"/>
    <lineage>
        <taxon>Eukaryota</taxon>
        <taxon>Viridiplantae</taxon>
        <taxon>Streptophyta</taxon>
        <taxon>Embryophyta</taxon>
        <taxon>Tracheophyta</taxon>
        <taxon>Spermatophyta</taxon>
        <taxon>Magnoliopsida</taxon>
        <taxon>eudicotyledons</taxon>
        <taxon>Gunneridae</taxon>
        <taxon>Pentapetalae</taxon>
        <taxon>asterids</taxon>
        <taxon>lamiids</taxon>
        <taxon>Solanales</taxon>
        <taxon>Solanaceae</taxon>
        <taxon>Solanoideae</taxon>
        <taxon>Solaneae</taxon>
        <taxon>Solanum</taxon>
    </lineage>
</organism>
<evidence type="ECO:0000256" key="1">
    <source>
        <dbReference type="SAM" id="MobiDB-lite"/>
    </source>
</evidence>
<protein>
    <recommendedName>
        <fullName evidence="4">Integrase core domain containing protein</fullName>
    </recommendedName>
</protein>